<dbReference type="Proteomes" id="UP000005629">
    <property type="component" value="Chromosome I"/>
</dbReference>
<reference evidence="2 3" key="1">
    <citation type="journal article" date="2011" name="J. Bacteriol.">
        <title>Complete genome sequence of Haloarcula hispanica, a model haloarchaeon for studying genetics, metabolism, and virus-host interaction.</title>
        <authorList>
            <person name="Liu H."/>
            <person name="Wu Z."/>
            <person name="Li M."/>
            <person name="Zhang F."/>
            <person name="Zheng H."/>
            <person name="Han J."/>
            <person name="Liu J."/>
            <person name="Zhou J."/>
            <person name="Wang S."/>
            <person name="Xiang H."/>
        </authorList>
    </citation>
    <scope>NUCLEOTIDE SEQUENCE [LARGE SCALE GENOMIC DNA]</scope>
    <source>
        <strain evidence="3">ATCC 33960 / DSM 4426 / JCM 8911 / NBRC 102182 / NCIMB 2187 / VKM B-1755</strain>
    </source>
</reference>
<protein>
    <submittedName>
        <fullName evidence="2">Uncharacterized protein</fullName>
    </submittedName>
</protein>
<evidence type="ECO:0000256" key="1">
    <source>
        <dbReference type="SAM" id="MobiDB-lite"/>
    </source>
</evidence>
<dbReference type="KEGG" id="hhi:HAH_2775"/>
<sequence length="221" mass="23384">MTIEQLNGAGETASPRSGDTVAGTGNSVATNSRGMTEEPAHEQMERHATLTDELAALGAERDAVAAAVQDRLADAVSEAIAEAGANVGNIEQSKDGKRFRFEARLDRAALVAAVTEALPDGFVVSHVNEDGTLSVDWTGDSTTPSKREHGAILKAIIAEETETDSDGFIESVPSRDRVLARAVELGVDEGDAADRLSRLATLDVVDITDEGVYPDENFSRY</sequence>
<dbReference type="AlphaFoldDB" id="G0HS18"/>
<dbReference type="HOGENOM" id="CLU_1248260_0_0_2"/>
<name>G0HS18_HALHT</name>
<feature type="compositionally biased region" description="Basic and acidic residues" evidence="1">
    <location>
        <begin position="35"/>
        <end position="46"/>
    </location>
</feature>
<proteinExistence type="predicted"/>
<evidence type="ECO:0000313" key="2">
    <source>
        <dbReference type="EMBL" id="AEM58355.1"/>
    </source>
</evidence>
<evidence type="ECO:0000313" key="3">
    <source>
        <dbReference type="Proteomes" id="UP000005629"/>
    </source>
</evidence>
<accession>G0HS18</accession>
<dbReference type="eggNOG" id="arCOG09094">
    <property type="taxonomic scope" value="Archaea"/>
</dbReference>
<feature type="region of interest" description="Disordered" evidence="1">
    <location>
        <begin position="1"/>
        <end position="46"/>
    </location>
</feature>
<dbReference type="EMBL" id="CP002921">
    <property type="protein sequence ID" value="AEM58355.1"/>
    <property type="molecule type" value="Genomic_DNA"/>
</dbReference>
<feature type="compositionally biased region" description="Polar residues" evidence="1">
    <location>
        <begin position="23"/>
        <end position="34"/>
    </location>
</feature>
<gene>
    <name evidence="2" type="ordered locus">HAH_2775</name>
</gene>
<organism evidence="2 3">
    <name type="scientific">Haloarcula hispanica (strain ATCC 33960 / DSM 4426 / JCM 8911 / NBRC 102182 / NCIMB 2187 / VKM B-1755)</name>
    <dbReference type="NCBI Taxonomy" id="634497"/>
    <lineage>
        <taxon>Archaea</taxon>
        <taxon>Methanobacteriati</taxon>
        <taxon>Methanobacteriota</taxon>
        <taxon>Stenosarchaea group</taxon>
        <taxon>Halobacteria</taxon>
        <taxon>Halobacteriales</taxon>
        <taxon>Haloarculaceae</taxon>
        <taxon>Haloarcula</taxon>
    </lineage>
</organism>